<dbReference type="Pfam" id="PF03788">
    <property type="entry name" value="LrgA"/>
    <property type="match status" value="1"/>
</dbReference>
<evidence type="ECO:0000256" key="1">
    <source>
        <dbReference type="ARBA" id="ARBA00004651"/>
    </source>
</evidence>
<evidence type="ECO:0000256" key="5">
    <source>
        <dbReference type="ARBA" id="ARBA00023136"/>
    </source>
</evidence>
<comment type="subcellular location">
    <subcellularLocation>
        <location evidence="1">Cell membrane</location>
        <topology evidence="1">Multi-pass membrane protein</topology>
    </subcellularLocation>
</comment>
<proteinExistence type="predicted"/>
<evidence type="ECO:0000313" key="8">
    <source>
        <dbReference type="Proteomes" id="UP000229757"/>
    </source>
</evidence>
<dbReference type="GO" id="GO:0005886">
    <property type="term" value="C:plasma membrane"/>
    <property type="evidence" value="ECO:0007669"/>
    <property type="project" value="UniProtKB-SubCell"/>
</dbReference>
<feature type="transmembrane region" description="Helical" evidence="6">
    <location>
        <begin position="28"/>
        <end position="49"/>
    </location>
</feature>
<feature type="transmembrane region" description="Helical" evidence="6">
    <location>
        <begin position="81"/>
        <end position="104"/>
    </location>
</feature>
<evidence type="ECO:0000256" key="3">
    <source>
        <dbReference type="ARBA" id="ARBA00022692"/>
    </source>
</evidence>
<dbReference type="PANTHER" id="PTHR33931:SF2">
    <property type="entry name" value="HOLIN-LIKE PROTEIN CIDA"/>
    <property type="match status" value="1"/>
</dbReference>
<evidence type="ECO:0000256" key="6">
    <source>
        <dbReference type="SAM" id="Phobius"/>
    </source>
</evidence>
<dbReference type="AlphaFoldDB" id="A0A2K8KZ31"/>
<evidence type="ECO:0000256" key="2">
    <source>
        <dbReference type="ARBA" id="ARBA00022475"/>
    </source>
</evidence>
<keyword evidence="8" id="KW-1185">Reference proteome</keyword>
<keyword evidence="7" id="KW-0378">Hydrolase</keyword>
<gene>
    <name evidence="7" type="primary">lrgA</name>
    <name evidence="7" type="ORF">REIFOR_02975</name>
</gene>
<protein>
    <submittedName>
        <fullName evidence="7">Putative effector of murein hydrolase LrgA</fullName>
    </submittedName>
</protein>
<sequence length="111" mass="11872">MLGIFVLLLFWLLGSALVAVLAWPIPGSVVGLLGLWLALVVNGGVPDWLKKPSSLLIRYLTLLFVPAGVGLIDHWDRLMSHGIAMLVIIAISSVLTAVVMVLIFRAGRASS</sequence>
<dbReference type="InterPro" id="IPR005538">
    <property type="entry name" value="LrgA/CidA"/>
</dbReference>
<keyword evidence="3 6" id="KW-0812">Transmembrane</keyword>
<dbReference type="EMBL" id="CP011797">
    <property type="protein sequence ID" value="ATX78094.1"/>
    <property type="molecule type" value="Genomic_DNA"/>
</dbReference>
<accession>A0A2K8KZ31</accession>
<reference evidence="7 8" key="1">
    <citation type="journal article" date="2017" name="Environ. Microbiol.">
        <title>Genomic and physiological analyses of 'Reinekea forsetii' reveal a versatile opportunistic lifestyle during spring algae blooms.</title>
        <authorList>
            <person name="Avci B."/>
            <person name="Hahnke R.L."/>
            <person name="Chafee M."/>
            <person name="Fischer T."/>
            <person name="Gruber-Vodicka H."/>
            <person name="Tegetmeyer H.E."/>
            <person name="Harder J."/>
            <person name="Fuchs B.M."/>
            <person name="Amann R.I."/>
            <person name="Teeling H."/>
        </authorList>
    </citation>
    <scope>NUCLEOTIDE SEQUENCE [LARGE SCALE GENOMIC DNA]</scope>
    <source>
        <strain evidence="7 8">Hel1_31_D35</strain>
    </source>
</reference>
<evidence type="ECO:0000313" key="7">
    <source>
        <dbReference type="EMBL" id="ATX78094.1"/>
    </source>
</evidence>
<organism evidence="7 8">
    <name type="scientific">Reinekea forsetii</name>
    <dbReference type="NCBI Taxonomy" id="1336806"/>
    <lineage>
        <taxon>Bacteria</taxon>
        <taxon>Pseudomonadati</taxon>
        <taxon>Pseudomonadota</taxon>
        <taxon>Gammaproteobacteria</taxon>
        <taxon>Oceanospirillales</taxon>
        <taxon>Saccharospirillaceae</taxon>
        <taxon>Reinekea</taxon>
    </lineage>
</organism>
<keyword evidence="2" id="KW-1003">Cell membrane</keyword>
<keyword evidence="4 6" id="KW-1133">Transmembrane helix</keyword>
<evidence type="ECO:0000256" key="4">
    <source>
        <dbReference type="ARBA" id="ARBA00022989"/>
    </source>
</evidence>
<dbReference type="PANTHER" id="PTHR33931">
    <property type="entry name" value="HOLIN-LIKE PROTEIN CIDA-RELATED"/>
    <property type="match status" value="1"/>
</dbReference>
<name>A0A2K8KZ31_9GAMM</name>
<keyword evidence="5 6" id="KW-0472">Membrane</keyword>
<dbReference type="KEGG" id="rfo:REIFOR_02975"/>
<feature type="transmembrane region" description="Helical" evidence="6">
    <location>
        <begin position="56"/>
        <end position="75"/>
    </location>
</feature>
<dbReference type="GO" id="GO:0016787">
    <property type="term" value="F:hydrolase activity"/>
    <property type="evidence" value="ECO:0007669"/>
    <property type="project" value="UniProtKB-KW"/>
</dbReference>
<dbReference type="Proteomes" id="UP000229757">
    <property type="component" value="Chromosome"/>
</dbReference>